<evidence type="ECO:0000256" key="10">
    <source>
        <dbReference type="ARBA" id="ARBA00023204"/>
    </source>
</evidence>
<keyword evidence="9" id="KW-0238">DNA-binding</keyword>
<feature type="binding site" evidence="15">
    <location>
        <begin position="30"/>
        <end position="37"/>
    </location>
    <ligand>
        <name>ATP</name>
        <dbReference type="ChEBI" id="CHEBI:30616"/>
    </ligand>
</feature>
<dbReference type="GO" id="GO:0000725">
    <property type="term" value="P:recombinational repair"/>
    <property type="evidence" value="ECO:0007669"/>
    <property type="project" value="TreeGrafter"/>
</dbReference>
<dbReference type="InterPro" id="IPR038726">
    <property type="entry name" value="PDDEXK_AddAB-type"/>
</dbReference>
<evidence type="ECO:0000313" key="19">
    <source>
        <dbReference type="Proteomes" id="UP000231198"/>
    </source>
</evidence>
<dbReference type="InterPro" id="IPR011604">
    <property type="entry name" value="PDDEXK-like_dom_sf"/>
</dbReference>
<accession>A0A2H0WSS7</accession>
<dbReference type="InterPro" id="IPR011335">
    <property type="entry name" value="Restrct_endonuc-II-like"/>
</dbReference>
<dbReference type="InterPro" id="IPR027417">
    <property type="entry name" value="P-loop_NTPase"/>
</dbReference>
<organism evidence="18 19">
    <name type="scientific">Candidatus Roizmanbacteria bacterium CG09_land_8_20_14_0_10_41_9</name>
    <dbReference type="NCBI Taxonomy" id="1974850"/>
    <lineage>
        <taxon>Bacteria</taxon>
        <taxon>Candidatus Roizmaniibacteriota</taxon>
    </lineage>
</organism>
<sequence>MKKDPIDEKKLNRDQKLAVEYNTGPLLIIAGAGTGKTHTLVEKITFIIRNNLAKPENILALTFTEKAAAEMEERVDKAVPYGYFQMWISTFHAFAERILKDEAAHIGLPYDFRLLTQAESILFLKSNLFLLDLHYFRPLGNPHKFLDALNQHFSRLQDEDVAPEQYKHWAQKLRNRPTLTAEEIEKYKELAGAYVTYQKLKMKAGVMDFSDLVFYALQLFKKRPSILKKYQEQFSYVLVDEFQDTNIGQYSLIKLLCPPRKSSKLTVVGDDSQAIYKFRGASISNILTFMKDYPDAKQITLRNNYRSNQKILDAAYALIKHNDPDTLEARLGISKNLVAEKADRSHALEYFYAKNVEEEADYVAKCILSLKKEGKEDLPYAYSDFAILVRANNHSSPFIHSLVHHGIPYQFLGPSMLFKQPEVKDLIAYLRVLYDLEDTVSLYRVLTMSIFSPDQKDISLLLSFSKKIHRSLFLAIEICLSFFEKEIYKKEFEIYKPHLPFISEETRAQLLSIYRMIKRHLSLIKKESGGQILYYFLEDTKYLHSLISYKTEAEERKALNISKFFNRLRAFEDTHEDASLFAIVDYLEMCMELGDSPWTAEDDKTSYDAVNILTVHGAKGLEFRIVFVVNLSQGRFPTYSKKEILPIPQELIKEILPEGDYHVQEERRLFYVAMTRAMDRVILTSSQFYGEGKRERRISTFVPESLGSSLLKKLEDIKKEEKNQLSIFDFKKPDEPLAKQTYLSNIYSFSQLESYELCPLQYKYRYALRIPTTPSSAASFGDTIHRALQIFYQEFLKDSHVGKNRLIELYHTVWSPIGYASYAHEQRMKKEGERMLTSFFQTFHTKKLHLLALEKFFKVRIHKNLYLSGKIDRVDKKEKGGIEIIDYKTGKKPEDKLLKKSLQLSIYALAATNQALFGKKPNEVHLTFYYLQDMEKVSIQRTEKEIADVVDQIIADIEKIRTSEFSPSVGRWCDFCPYRMICEAWQ</sequence>
<dbReference type="PANTHER" id="PTHR11070">
    <property type="entry name" value="UVRD / RECB / PCRA DNA HELICASE FAMILY MEMBER"/>
    <property type="match status" value="1"/>
</dbReference>
<dbReference type="PROSITE" id="PS51198">
    <property type="entry name" value="UVRD_HELICASE_ATP_BIND"/>
    <property type="match status" value="1"/>
</dbReference>
<keyword evidence="3 15" id="KW-0547">Nucleotide-binding</keyword>
<dbReference type="Pfam" id="PF00580">
    <property type="entry name" value="UvrD-helicase"/>
    <property type="match status" value="1"/>
</dbReference>
<dbReference type="EMBL" id="PEZG01000053">
    <property type="protein sequence ID" value="PIS15703.1"/>
    <property type="molecule type" value="Genomic_DNA"/>
</dbReference>
<dbReference type="PANTHER" id="PTHR11070:SF2">
    <property type="entry name" value="ATP-DEPENDENT DNA HELICASE SRS2"/>
    <property type="match status" value="1"/>
</dbReference>
<proteinExistence type="inferred from homology"/>
<dbReference type="Proteomes" id="UP000231198">
    <property type="component" value="Unassembled WGS sequence"/>
</dbReference>
<keyword evidence="4" id="KW-0227">DNA damage</keyword>
<dbReference type="GO" id="GO:0005829">
    <property type="term" value="C:cytosol"/>
    <property type="evidence" value="ECO:0007669"/>
    <property type="project" value="TreeGrafter"/>
</dbReference>
<dbReference type="GO" id="GO:0033202">
    <property type="term" value="C:DNA helicase complex"/>
    <property type="evidence" value="ECO:0007669"/>
    <property type="project" value="TreeGrafter"/>
</dbReference>
<name>A0A2H0WSS7_9BACT</name>
<keyword evidence="2" id="KW-0540">Nuclease</keyword>
<comment type="catalytic activity">
    <reaction evidence="14">
        <text>ATP + H2O = ADP + phosphate + H(+)</text>
        <dbReference type="Rhea" id="RHEA:13065"/>
        <dbReference type="ChEBI" id="CHEBI:15377"/>
        <dbReference type="ChEBI" id="CHEBI:15378"/>
        <dbReference type="ChEBI" id="CHEBI:30616"/>
        <dbReference type="ChEBI" id="CHEBI:43474"/>
        <dbReference type="ChEBI" id="CHEBI:456216"/>
        <dbReference type="EC" id="5.6.2.4"/>
    </reaction>
</comment>
<keyword evidence="8 15" id="KW-0067">ATP-binding</keyword>
<evidence type="ECO:0000256" key="14">
    <source>
        <dbReference type="ARBA" id="ARBA00048988"/>
    </source>
</evidence>
<dbReference type="InterPro" id="IPR014017">
    <property type="entry name" value="DNA_helicase_UvrD-like_C"/>
</dbReference>
<evidence type="ECO:0000256" key="8">
    <source>
        <dbReference type="ARBA" id="ARBA00022840"/>
    </source>
</evidence>
<evidence type="ECO:0000256" key="5">
    <source>
        <dbReference type="ARBA" id="ARBA00022801"/>
    </source>
</evidence>
<feature type="domain" description="UvrD-like helicase ATP-binding" evidence="16">
    <location>
        <begin position="9"/>
        <end position="308"/>
    </location>
</feature>
<keyword evidence="6 15" id="KW-0347">Helicase</keyword>
<dbReference type="Gene3D" id="3.90.320.10">
    <property type="match status" value="1"/>
</dbReference>
<dbReference type="GO" id="GO:0003677">
    <property type="term" value="F:DNA binding"/>
    <property type="evidence" value="ECO:0007669"/>
    <property type="project" value="UniProtKB-KW"/>
</dbReference>
<evidence type="ECO:0000256" key="4">
    <source>
        <dbReference type="ARBA" id="ARBA00022763"/>
    </source>
</evidence>
<protein>
    <recommendedName>
        <fullName evidence="13">DNA 3'-5' helicase</fullName>
        <ecNumber evidence="13">5.6.2.4</ecNumber>
    </recommendedName>
</protein>
<comment type="similarity">
    <text evidence="1">Belongs to the helicase family. UvrD subfamily.</text>
</comment>
<comment type="catalytic activity">
    <reaction evidence="12">
        <text>Couples ATP hydrolysis with the unwinding of duplex DNA by translocating in the 3'-5' direction.</text>
        <dbReference type="EC" id="5.6.2.4"/>
    </reaction>
</comment>
<dbReference type="InterPro" id="IPR014016">
    <property type="entry name" value="UvrD-like_ATP-bd"/>
</dbReference>
<dbReference type="SUPFAM" id="SSF52980">
    <property type="entry name" value="Restriction endonuclease-like"/>
    <property type="match status" value="1"/>
</dbReference>
<evidence type="ECO:0000256" key="1">
    <source>
        <dbReference type="ARBA" id="ARBA00009922"/>
    </source>
</evidence>
<evidence type="ECO:0000256" key="7">
    <source>
        <dbReference type="ARBA" id="ARBA00022839"/>
    </source>
</evidence>
<dbReference type="Pfam" id="PF13361">
    <property type="entry name" value="UvrD_C"/>
    <property type="match status" value="1"/>
</dbReference>
<keyword evidence="11" id="KW-0413">Isomerase</keyword>
<dbReference type="GO" id="GO:0005524">
    <property type="term" value="F:ATP binding"/>
    <property type="evidence" value="ECO:0007669"/>
    <property type="project" value="UniProtKB-UniRule"/>
</dbReference>
<dbReference type="EC" id="5.6.2.4" evidence="13"/>
<dbReference type="GO" id="GO:0043138">
    <property type="term" value="F:3'-5' DNA helicase activity"/>
    <property type="evidence" value="ECO:0007669"/>
    <property type="project" value="UniProtKB-EC"/>
</dbReference>
<dbReference type="Gene3D" id="3.40.50.300">
    <property type="entry name" value="P-loop containing nucleotide triphosphate hydrolases"/>
    <property type="match status" value="2"/>
</dbReference>
<dbReference type="Gene3D" id="1.10.10.160">
    <property type="match status" value="1"/>
</dbReference>
<evidence type="ECO:0000256" key="6">
    <source>
        <dbReference type="ARBA" id="ARBA00022806"/>
    </source>
</evidence>
<dbReference type="Pfam" id="PF12705">
    <property type="entry name" value="PDDEXK_1"/>
    <property type="match status" value="1"/>
</dbReference>
<feature type="domain" description="UvrD-like helicase C-terminal" evidence="17">
    <location>
        <begin position="309"/>
        <end position="620"/>
    </location>
</feature>
<evidence type="ECO:0000313" key="18">
    <source>
        <dbReference type="EMBL" id="PIS15703.1"/>
    </source>
</evidence>
<evidence type="ECO:0000256" key="13">
    <source>
        <dbReference type="ARBA" id="ARBA00034808"/>
    </source>
</evidence>
<dbReference type="InterPro" id="IPR013986">
    <property type="entry name" value="DExx_box_DNA_helicase_dom_sf"/>
</dbReference>
<evidence type="ECO:0000256" key="9">
    <source>
        <dbReference type="ARBA" id="ARBA00023125"/>
    </source>
</evidence>
<dbReference type="CDD" id="cd17932">
    <property type="entry name" value="DEXQc_UvrD"/>
    <property type="match status" value="1"/>
</dbReference>
<evidence type="ECO:0000256" key="2">
    <source>
        <dbReference type="ARBA" id="ARBA00022722"/>
    </source>
</evidence>
<dbReference type="PROSITE" id="PS51217">
    <property type="entry name" value="UVRD_HELICASE_CTER"/>
    <property type="match status" value="1"/>
</dbReference>
<keyword evidence="10" id="KW-0234">DNA repair</keyword>
<dbReference type="SUPFAM" id="SSF52540">
    <property type="entry name" value="P-loop containing nucleoside triphosphate hydrolases"/>
    <property type="match status" value="1"/>
</dbReference>
<evidence type="ECO:0000256" key="11">
    <source>
        <dbReference type="ARBA" id="ARBA00023235"/>
    </source>
</evidence>
<dbReference type="GO" id="GO:0004527">
    <property type="term" value="F:exonuclease activity"/>
    <property type="evidence" value="ECO:0007669"/>
    <property type="project" value="UniProtKB-KW"/>
</dbReference>
<evidence type="ECO:0000256" key="15">
    <source>
        <dbReference type="PROSITE-ProRule" id="PRU00560"/>
    </source>
</evidence>
<keyword evidence="7" id="KW-0269">Exonuclease</keyword>
<dbReference type="AlphaFoldDB" id="A0A2H0WSS7"/>
<keyword evidence="5 15" id="KW-0378">Hydrolase</keyword>
<evidence type="ECO:0000256" key="12">
    <source>
        <dbReference type="ARBA" id="ARBA00034617"/>
    </source>
</evidence>
<evidence type="ECO:0000259" key="16">
    <source>
        <dbReference type="PROSITE" id="PS51198"/>
    </source>
</evidence>
<comment type="caution">
    <text evidence="18">The sequence shown here is derived from an EMBL/GenBank/DDBJ whole genome shotgun (WGS) entry which is preliminary data.</text>
</comment>
<reference evidence="19" key="1">
    <citation type="submission" date="2017-09" db="EMBL/GenBank/DDBJ databases">
        <title>Depth-based differentiation of microbial function through sediment-hosted aquifers and enrichment of novel symbionts in the deep terrestrial subsurface.</title>
        <authorList>
            <person name="Probst A.J."/>
            <person name="Ladd B."/>
            <person name="Jarett J.K."/>
            <person name="Geller-Mcgrath D.E."/>
            <person name="Sieber C.M.K."/>
            <person name="Emerson J.B."/>
            <person name="Anantharaman K."/>
            <person name="Thomas B.C."/>
            <person name="Malmstrom R."/>
            <person name="Stieglmeier M."/>
            <person name="Klingl A."/>
            <person name="Woyke T."/>
            <person name="Ryan C.M."/>
            <person name="Banfield J.F."/>
        </authorList>
    </citation>
    <scope>NUCLEOTIDE SEQUENCE [LARGE SCALE GENOMIC DNA]</scope>
</reference>
<gene>
    <name evidence="18" type="ORF">COT62_02295</name>
</gene>
<dbReference type="InterPro" id="IPR000212">
    <property type="entry name" value="DNA_helicase_UvrD/REP"/>
</dbReference>
<evidence type="ECO:0000259" key="17">
    <source>
        <dbReference type="PROSITE" id="PS51217"/>
    </source>
</evidence>
<evidence type="ECO:0000256" key="3">
    <source>
        <dbReference type="ARBA" id="ARBA00022741"/>
    </source>
</evidence>
<dbReference type="Gene3D" id="1.10.486.10">
    <property type="entry name" value="PCRA, domain 4"/>
    <property type="match status" value="1"/>
</dbReference>